<keyword evidence="4" id="KW-1185">Reference proteome</keyword>
<protein>
    <recommendedName>
        <fullName evidence="1">ADP ribosyltransferase domain-containing protein</fullName>
    </recommendedName>
</protein>
<dbReference type="GO" id="GO:0016779">
    <property type="term" value="F:nucleotidyltransferase activity"/>
    <property type="evidence" value="ECO:0007669"/>
    <property type="project" value="UniProtKB-KW"/>
</dbReference>
<dbReference type="GO" id="GO:0106274">
    <property type="term" value="F:NAD+-protein-arginine ADP-ribosyltransferase activity"/>
    <property type="evidence" value="ECO:0007669"/>
    <property type="project" value="UniProtKB-EC"/>
</dbReference>
<dbReference type="PROSITE" id="PS51996">
    <property type="entry name" value="TR_MART"/>
    <property type="match status" value="1"/>
</dbReference>
<evidence type="ECO:0000313" key="2">
    <source>
        <dbReference type="EMBL" id="CAF1115732.1"/>
    </source>
</evidence>
<dbReference type="AlphaFoldDB" id="A0A814Q7Q2"/>
<proteinExistence type="predicted"/>
<dbReference type="InterPro" id="IPR003540">
    <property type="entry name" value="ADP-ribosyltransferase"/>
</dbReference>
<dbReference type="Gene3D" id="3.90.176.10">
    <property type="entry name" value="Toxin ADP-ribosyltransferase, Chain A, domain 1"/>
    <property type="match status" value="1"/>
</dbReference>
<sequence length="358" mass="40246">MPVSESFRSDGFVERTQVTHPGVAGLSRNSSTGPIASGRTFVNSAYKQNLTIRPSIGHPSSRSVPLKHLHRRQIPDHAPERPTKSTLRRWRRQRLEVHITSGSGSRKKPPALQSSVRLATPQHAVEEPVVIEPRSCFSPRGEISEGFPGESPGARTPDRVSVEYYSNSRLILYNAVQTLLDVLSELYPVDQLKSCGTTQDEICACAVRLYSAESFLYKLVNNTLRNDDMSKVDTLGPFCCLLRNHLVSYTDAEALTVYRGVFLTDEMIKEYKEAIDQHIKLLSFTSTSRDRCIAEKFGNTLFIIKLKAGRGRYEKDISSLSQYPHEQEVLLTAGERTILVEKVEFDSTSEKHLIYMLA</sequence>
<accession>A0A814Q7Q2</accession>
<dbReference type="Pfam" id="PF03496">
    <property type="entry name" value="ADPrib_exo_Tox"/>
    <property type="match status" value="1"/>
</dbReference>
<feature type="domain" description="ADP ribosyltransferase" evidence="1">
    <location>
        <begin position="217"/>
        <end position="345"/>
    </location>
</feature>
<dbReference type="OrthoDB" id="423533at2759"/>
<name>A0A814Q7Q2_9BILA</name>
<dbReference type="EMBL" id="CAJNOQ010005899">
    <property type="protein sequence ID" value="CAF1115732.1"/>
    <property type="molecule type" value="Genomic_DNA"/>
</dbReference>
<evidence type="ECO:0000313" key="3">
    <source>
        <dbReference type="EMBL" id="CAF3879656.1"/>
    </source>
</evidence>
<dbReference type="Proteomes" id="UP000681722">
    <property type="component" value="Unassembled WGS sequence"/>
</dbReference>
<dbReference type="Proteomes" id="UP000663829">
    <property type="component" value="Unassembled WGS sequence"/>
</dbReference>
<organism evidence="2 4">
    <name type="scientific">Didymodactylos carnosus</name>
    <dbReference type="NCBI Taxonomy" id="1234261"/>
    <lineage>
        <taxon>Eukaryota</taxon>
        <taxon>Metazoa</taxon>
        <taxon>Spiralia</taxon>
        <taxon>Gnathifera</taxon>
        <taxon>Rotifera</taxon>
        <taxon>Eurotatoria</taxon>
        <taxon>Bdelloidea</taxon>
        <taxon>Philodinida</taxon>
        <taxon>Philodinidae</taxon>
        <taxon>Didymodactylos</taxon>
    </lineage>
</organism>
<evidence type="ECO:0000313" key="4">
    <source>
        <dbReference type="Proteomes" id="UP000663829"/>
    </source>
</evidence>
<comment type="caution">
    <text evidence="2">The sequence shown here is derived from an EMBL/GenBank/DDBJ whole genome shotgun (WGS) entry which is preliminary data.</text>
</comment>
<dbReference type="SUPFAM" id="SSF56399">
    <property type="entry name" value="ADP-ribosylation"/>
    <property type="match status" value="1"/>
</dbReference>
<evidence type="ECO:0000259" key="1">
    <source>
        <dbReference type="Pfam" id="PF03496"/>
    </source>
</evidence>
<reference evidence="2" key="1">
    <citation type="submission" date="2021-02" db="EMBL/GenBank/DDBJ databases">
        <authorList>
            <person name="Nowell W R."/>
        </authorList>
    </citation>
    <scope>NUCLEOTIDE SEQUENCE</scope>
</reference>
<gene>
    <name evidence="2" type="ORF">GPM918_LOCUS19447</name>
    <name evidence="3" type="ORF">SRO942_LOCUS19444</name>
</gene>
<dbReference type="EMBL" id="CAJOBC010005899">
    <property type="protein sequence ID" value="CAF3879656.1"/>
    <property type="molecule type" value="Genomic_DNA"/>
</dbReference>